<dbReference type="GO" id="GO:0006355">
    <property type="term" value="P:regulation of DNA-templated transcription"/>
    <property type="evidence" value="ECO:0007669"/>
    <property type="project" value="UniProtKB-ARBA"/>
</dbReference>
<name>A0A2S3VV00_9PSED</name>
<dbReference type="SUPFAM" id="SSF46785">
    <property type="entry name" value="Winged helix' DNA-binding domain"/>
    <property type="match status" value="1"/>
</dbReference>
<keyword evidence="6" id="KW-1185">Reference proteome</keyword>
<dbReference type="SUPFAM" id="SSF54909">
    <property type="entry name" value="Dimeric alpha+beta barrel"/>
    <property type="match status" value="1"/>
</dbReference>
<dbReference type="SMART" id="SM00344">
    <property type="entry name" value="HTH_ASNC"/>
    <property type="match status" value="1"/>
</dbReference>
<keyword evidence="3" id="KW-0804">Transcription</keyword>
<dbReference type="Gene3D" id="3.30.70.920">
    <property type="match status" value="1"/>
</dbReference>
<feature type="domain" description="HTH asnC-type" evidence="4">
    <location>
        <begin position="6"/>
        <end position="67"/>
    </location>
</feature>
<evidence type="ECO:0000256" key="1">
    <source>
        <dbReference type="ARBA" id="ARBA00023015"/>
    </source>
</evidence>
<dbReference type="InterPro" id="IPR019887">
    <property type="entry name" value="Tscrpt_reg_AsnC/Lrp_C"/>
</dbReference>
<evidence type="ECO:0000256" key="2">
    <source>
        <dbReference type="ARBA" id="ARBA00023125"/>
    </source>
</evidence>
<dbReference type="InterPro" id="IPR036390">
    <property type="entry name" value="WH_DNA-bd_sf"/>
</dbReference>
<dbReference type="PANTHER" id="PTHR30154">
    <property type="entry name" value="LEUCINE-RESPONSIVE REGULATORY PROTEIN"/>
    <property type="match status" value="1"/>
</dbReference>
<dbReference type="PANTHER" id="PTHR30154:SF34">
    <property type="entry name" value="TRANSCRIPTIONAL REGULATOR AZLB"/>
    <property type="match status" value="1"/>
</dbReference>
<dbReference type="AlphaFoldDB" id="A0A2S3VV00"/>
<dbReference type="InterPro" id="IPR011991">
    <property type="entry name" value="ArsR-like_HTH"/>
</dbReference>
<gene>
    <name evidence="5" type="ORF">B0D71_02840</name>
</gene>
<evidence type="ECO:0000259" key="4">
    <source>
        <dbReference type="PROSITE" id="PS50956"/>
    </source>
</evidence>
<reference evidence="6" key="1">
    <citation type="submission" date="2017-02" db="EMBL/GenBank/DDBJ databases">
        <authorList>
            <person name="Furmanczyk E.M."/>
        </authorList>
    </citation>
    <scope>NUCLEOTIDE SEQUENCE [LARGE SCALE GENOMIC DNA]</scope>
    <source>
        <strain evidence="6">AP3_22</strain>
    </source>
</reference>
<dbReference type="GO" id="GO:0005829">
    <property type="term" value="C:cytosol"/>
    <property type="evidence" value="ECO:0007669"/>
    <property type="project" value="TreeGrafter"/>
</dbReference>
<dbReference type="InterPro" id="IPR019888">
    <property type="entry name" value="Tscrpt_reg_AsnC-like"/>
</dbReference>
<dbReference type="CDD" id="cd00090">
    <property type="entry name" value="HTH_ARSR"/>
    <property type="match status" value="1"/>
</dbReference>
<dbReference type="OrthoDB" id="8590699at2"/>
<proteinExistence type="predicted"/>
<keyword evidence="2" id="KW-0238">DNA-binding</keyword>
<evidence type="ECO:0000313" key="6">
    <source>
        <dbReference type="Proteomes" id="UP000237440"/>
    </source>
</evidence>
<sequence>MTDSILDKADCRILSLLQRDCLLPAETIAEKIGLSASSVLRRVKKLRGDGVIRGQVAVVDTNKLGVHLTFVTVLEIVKEQKEQLAKLQYWLTHEISVQQAFYTTGSADLYLIVVAANVESYNDVTQRLVAANPIIRRVTTNVTLQTFKKGIFVPTNHDYDSLPR</sequence>
<evidence type="ECO:0000256" key="3">
    <source>
        <dbReference type="ARBA" id="ARBA00023163"/>
    </source>
</evidence>
<dbReference type="Gene3D" id="1.10.10.10">
    <property type="entry name" value="Winged helix-like DNA-binding domain superfamily/Winged helix DNA-binding domain"/>
    <property type="match status" value="1"/>
</dbReference>
<accession>A0A2S3VV00</accession>
<dbReference type="GO" id="GO:0043565">
    <property type="term" value="F:sequence-specific DNA binding"/>
    <property type="evidence" value="ECO:0007669"/>
    <property type="project" value="InterPro"/>
</dbReference>
<dbReference type="Proteomes" id="UP000237440">
    <property type="component" value="Unassembled WGS sequence"/>
</dbReference>
<dbReference type="Pfam" id="PF13404">
    <property type="entry name" value="HTH_AsnC-type"/>
    <property type="match status" value="1"/>
</dbReference>
<protein>
    <recommendedName>
        <fullName evidence="4">HTH asnC-type domain-containing protein</fullName>
    </recommendedName>
</protein>
<evidence type="ECO:0000313" key="5">
    <source>
        <dbReference type="EMBL" id="POF43766.1"/>
    </source>
</evidence>
<organism evidence="5 6">
    <name type="scientific">Pseudomonas laurylsulfativorans</name>
    <dbReference type="NCBI Taxonomy" id="1943631"/>
    <lineage>
        <taxon>Bacteria</taxon>
        <taxon>Pseudomonadati</taxon>
        <taxon>Pseudomonadota</taxon>
        <taxon>Gammaproteobacteria</taxon>
        <taxon>Pseudomonadales</taxon>
        <taxon>Pseudomonadaceae</taxon>
        <taxon>Pseudomonas</taxon>
    </lineage>
</organism>
<dbReference type="InterPro" id="IPR000485">
    <property type="entry name" value="AsnC-type_HTH_dom"/>
</dbReference>
<dbReference type="PROSITE" id="PS50956">
    <property type="entry name" value="HTH_ASNC_2"/>
    <property type="match status" value="1"/>
</dbReference>
<dbReference type="InterPro" id="IPR036388">
    <property type="entry name" value="WH-like_DNA-bd_sf"/>
</dbReference>
<dbReference type="Pfam" id="PF01037">
    <property type="entry name" value="AsnC_trans_reg"/>
    <property type="match status" value="1"/>
</dbReference>
<dbReference type="EMBL" id="MUJK01000001">
    <property type="protein sequence ID" value="POF43766.1"/>
    <property type="molecule type" value="Genomic_DNA"/>
</dbReference>
<dbReference type="GO" id="GO:0043200">
    <property type="term" value="P:response to amino acid"/>
    <property type="evidence" value="ECO:0007669"/>
    <property type="project" value="TreeGrafter"/>
</dbReference>
<keyword evidence="1" id="KW-0805">Transcription regulation</keyword>
<dbReference type="PRINTS" id="PR00033">
    <property type="entry name" value="HTHASNC"/>
</dbReference>
<comment type="caution">
    <text evidence="5">The sequence shown here is derived from an EMBL/GenBank/DDBJ whole genome shotgun (WGS) entry which is preliminary data.</text>
</comment>
<dbReference type="InterPro" id="IPR011008">
    <property type="entry name" value="Dimeric_a/b-barrel"/>
</dbReference>